<accession>A0A1Q8CNN7</accession>
<gene>
    <name evidence="1" type="ORF">BU204_18815</name>
</gene>
<organism evidence="1 2">
    <name type="scientific">Actinophytocola xanthii</name>
    <dbReference type="NCBI Taxonomy" id="1912961"/>
    <lineage>
        <taxon>Bacteria</taxon>
        <taxon>Bacillati</taxon>
        <taxon>Actinomycetota</taxon>
        <taxon>Actinomycetes</taxon>
        <taxon>Pseudonocardiales</taxon>
        <taxon>Pseudonocardiaceae</taxon>
    </lineage>
</organism>
<protein>
    <submittedName>
        <fullName evidence="1">Uncharacterized protein</fullName>
    </submittedName>
</protein>
<sequence>MATLELVNLHCHRKQDVSGSDEPRLKVDGVPVWNGVMDKGDDRNLRPTSVEFDDTTKVALEELNGSKAKQIGADVTIRESGNPNTVHFKTSGAWYELSFEVS</sequence>
<dbReference type="Proteomes" id="UP000185596">
    <property type="component" value="Unassembled WGS sequence"/>
</dbReference>
<keyword evidence="2" id="KW-1185">Reference proteome</keyword>
<dbReference type="RefSeq" id="WP_075127012.1">
    <property type="nucleotide sequence ID" value="NZ_MSIE01000034.1"/>
</dbReference>
<proteinExistence type="predicted"/>
<evidence type="ECO:0000313" key="2">
    <source>
        <dbReference type="Proteomes" id="UP000185596"/>
    </source>
</evidence>
<dbReference type="EMBL" id="MSIE01000034">
    <property type="protein sequence ID" value="OLF15960.1"/>
    <property type="molecule type" value="Genomic_DNA"/>
</dbReference>
<name>A0A1Q8CNN7_9PSEU</name>
<reference evidence="1 2" key="1">
    <citation type="submission" date="2016-12" db="EMBL/GenBank/DDBJ databases">
        <title>The draft genome sequence of Actinophytocola sp. 11-183.</title>
        <authorList>
            <person name="Wang W."/>
            <person name="Yuan L."/>
        </authorList>
    </citation>
    <scope>NUCLEOTIDE SEQUENCE [LARGE SCALE GENOMIC DNA]</scope>
    <source>
        <strain evidence="1 2">11-183</strain>
    </source>
</reference>
<evidence type="ECO:0000313" key="1">
    <source>
        <dbReference type="EMBL" id="OLF15960.1"/>
    </source>
</evidence>
<comment type="caution">
    <text evidence="1">The sequence shown here is derived from an EMBL/GenBank/DDBJ whole genome shotgun (WGS) entry which is preliminary data.</text>
</comment>
<dbReference type="AlphaFoldDB" id="A0A1Q8CNN7"/>